<dbReference type="EMBL" id="CP000436">
    <property type="protein sequence ID" value="ABI25804.1"/>
    <property type="molecule type" value="Genomic_DNA"/>
</dbReference>
<keyword evidence="7 10" id="KW-0808">Transferase</keyword>
<dbReference type="eggNOG" id="COG0449">
    <property type="taxonomic scope" value="Bacteria"/>
</dbReference>
<dbReference type="GO" id="GO:0006487">
    <property type="term" value="P:protein N-linked glycosylation"/>
    <property type="evidence" value="ECO:0007669"/>
    <property type="project" value="TreeGrafter"/>
</dbReference>
<dbReference type="Pfam" id="PF13522">
    <property type="entry name" value="GATase_6"/>
    <property type="match status" value="1"/>
</dbReference>
<dbReference type="PROSITE" id="PS51464">
    <property type="entry name" value="SIS"/>
    <property type="match status" value="2"/>
</dbReference>
<keyword evidence="6 10" id="KW-0032">Aminotransferase</keyword>
<comment type="subunit">
    <text evidence="10">Homodimer.</text>
</comment>
<keyword evidence="9" id="KW-0315">Glutamine amidotransferase</keyword>
<dbReference type="Gene3D" id="3.60.20.10">
    <property type="entry name" value="Glutamine Phosphoribosylpyrophosphate, subunit 1, domain 1"/>
    <property type="match status" value="1"/>
</dbReference>
<dbReference type="GO" id="GO:0005975">
    <property type="term" value="P:carbohydrate metabolic process"/>
    <property type="evidence" value="ECO:0007669"/>
    <property type="project" value="UniProtKB-UniRule"/>
</dbReference>
<dbReference type="InterPro" id="IPR035466">
    <property type="entry name" value="GlmS/AgaS_SIS"/>
</dbReference>
<organism evidence="13">
    <name type="scientific">Histophilus somni (strain 129Pt)</name>
    <name type="common">Haemophilus somnus</name>
    <dbReference type="NCBI Taxonomy" id="205914"/>
    <lineage>
        <taxon>Bacteria</taxon>
        <taxon>Pseudomonadati</taxon>
        <taxon>Pseudomonadota</taxon>
        <taxon>Gammaproteobacteria</taxon>
        <taxon>Pasteurellales</taxon>
        <taxon>Pasteurellaceae</taxon>
        <taxon>Histophilus</taxon>
    </lineage>
</organism>
<dbReference type="InterPro" id="IPR001347">
    <property type="entry name" value="SIS_dom"/>
</dbReference>
<dbReference type="GO" id="GO:0006047">
    <property type="term" value="P:UDP-N-acetylglucosamine metabolic process"/>
    <property type="evidence" value="ECO:0007669"/>
    <property type="project" value="TreeGrafter"/>
</dbReference>
<dbReference type="FunFam" id="3.40.50.10490:FF:000002">
    <property type="entry name" value="Glutamine--fructose-6-phosphate aminotransferase [isomerizing]"/>
    <property type="match status" value="1"/>
</dbReference>
<dbReference type="GO" id="GO:0097367">
    <property type="term" value="F:carbohydrate derivative binding"/>
    <property type="evidence" value="ECO:0007669"/>
    <property type="project" value="InterPro"/>
</dbReference>
<comment type="catalytic activity">
    <reaction evidence="1 10">
        <text>D-fructose 6-phosphate + L-glutamine = D-glucosamine 6-phosphate + L-glutamate</text>
        <dbReference type="Rhea" id="RHEA:13237"/>
        <dbReference type="ChEBI" id="CHEBI:29985"/>
        <dbReference type="ChEBI" id="CHEBI:58359"/>
        <dbReference type="ChEBI" id="CHEBI:58725"/>
        <dbReference type="ChEBI" id="CHEBI:61527"/>
        <dbReference type="EC" id="2.6.1.16"/>
    </reaction>
</comment>
<evidence type="ECO:0000256" key="3">
    <source>
        <dbReference type="ARBA" id="ARBA00012916"/>
    </source>
</evidence>
<evidence type="ECO:0000259" key="12">
    <source>
        <dbReference type="PROSITE" id="PS51464"/>
    </source>
</evidence>
<dbReference type="NCBIfam" id="NF001484">
    <property type="entry name" value="PRK00331.1"/>
    <property type="match status" value="1"/>
</dbReference>
<dbReference type="KEGG" id="hso:HS_1536"/>
<dbReference type="CDD" id="cd00714">
    <property type="entry name" value="GFAT"/>
    <property type="match status" value="1"/>
</dbReference>
<dbReference type="CDD" id="cd05008">
    <property type="entry name" value="SIS_GlmS_GlmD_1"/>
    <property type="match status" value="1"/>
</dbReference>
<dbReference type="InterPro" id="IPR035490">
    <property type="entry name" value="GlmS/FrlB_SIS"/>
</dbReference>
<dbReference type="GO" id="GO:0006002">
    <property type="term" value="P:fructose 6-phosphate metabolic process"/>
    <property type="evidence" value="ECO:0007669"/>
    <property type="project" value="TreeGrafter"/>
</dbReference>
<dbReference type="SUPFAM" id="SSF56235">
    <property type="entry name" value="N-terminal nucleophile aminohydrolases (Ntn hydrolases)"/>
    <property type="match status" value="1"/>
</dbReference>
<feature type="active site" description="Nucleophile; for GATase activity" evidence="10">
    <location>
        <position position="2"/>
    </location>
</feature>
<proteinExistence type="inferred from homology"/>
<feature type="domain" description="SIS" evidence="12">
    <location>
        <begin position="459"/>
        <end position="600"/>
    </location>
</feature>
<feature type="active site" description="For Fru-6P isomerization activity" evidence="10">
    <location>
        <position position="605"/>
    </location>
</feature>
<dbReference type="PROSITE" id="PS51278">
    <property type="entry name" value="GATASE_TYPE_2"/>
    <property type="match status" value="1"/>
</dbReference>
<dbReference type="HOGENOM" id="CLU_012520_5_2_6"/>
<evidence type="ECO:0000256" key="10">
    <source>
        <dbReference type="HAMAP-Rule" id="MF_00164"/>
    </source>
</evidence>
<dbReference type="PANTHER" id="PTHR10937">
    <property type="entry name" value="GLUCOSAMINE--FRUCTOSE-6-PHOSPHATE AMINOTRANSFERASE, ISOMERIZING"/>
    <property type="match status" value="1"/>
</dbReference>
<feature type="domain" description="SIS" evidence="12">
    <location>
        <begin position="285"/>
        <end position="426"/>
    </location>
</feature>
<dbReference type="FunFam" id="3.40.50.10490:FF:000001">
    <property type="entry name" value="Glutamine--fructose-6-phosphate aminotransferase [isomerizing]"/>
    <property type="match status" value="1"/>
</dbReference>
<evidence type="ECO:0000256" key="7">
    <source>
        <dbReference type="ARBA" id="ARBA00022679"/>
    </source>
</evidence>
<keyword evidence="8" id="KW-0677">Repeat</keyword>
<dbReference type="CDD" id="cd05009">
    <property type="entry name" value="SIS_GlmS_GlmD_2"/>
    <property type="match status" value="1"/>
</dbReference>
<dbReference type="InterPro" id="IPR017932">
    <property type="entry name" value="GATase_2_dom"/>
</dbReference>
<dbReference type="InterPro" id="IPR005855">
    <property type="entry name" value="GFAT"/>
</dbReference>
<evidence type="ECO:0000256" key="1">
    <source>
        <dbReference type="ARBA" id="ARBA00001031"/>
    </source>
</evidence>
<gene>
    <name evidence="10 13" type="primary">glmS</name>
    <name evidence="13" type="ordered locus">HS_1536</name>
</gene>
<dbReference type="EC" id="2.6.1.16" evidence="3 10"/>
<accession>Q0I5E6</accession>
<evidence type="ECO:0000259" key="11">
    <source>
        <dbReference type="PROSITE" id="PS51278"/>
    </source>
</evidence>
<reference evidence="13" key="1">
    <citation type="submission" date="2006-08" db="EMBL/GenBank/DDBJ databases">
        <title>Complete genome sequence of Haemophilus somnus 129PT.</title>
        <authorList>
            <person name="Copeland A."/>
            <person name="Lucas S."/>
            <person name="Lapidus A."/>
            <person name="Barry K."/>
            <person name="Glavina del Rio T."/>
            <person name="Hammon N."/>
            <person name="Dalin E."/>
            <person name="Tice H."/>
            <person name="Pitluck S."/>
            <person name="Brettin T.S."/>
            <person name="Bruce D."/>
            <person name="Challacombe J.F."/>
            <person name="Chertkov O."/>
            <person name="Detter J.C."/>
            <person name="Gilna P."/>
            <person name="Han S."/>
            <person name="Misra M."/>
            <person name="Tapia R."/>
            <person name="Thayer N.N."/>
            <person name="Xie G."/>
            <person name="Inzana T.J."/>
            <person name="Duncan A.J."/>
            <person name="Siddaramppa S."/>
            <person name="Richardson P."/>
        </authorList>
    </citation>
    <scope>NUCLEOTIDE SEQUENCE</scope>
    <source>
        <strain evidence="13">129PT</strain>
    </source>
</reference>
<dbReference type="GO" id="GO:0046349">
    <property type="term" value="P:amino sugar biosynthetic process"/>
    <property type="evidence" value="ECO:0007669"/>
    <property type="project" value="UniProtKB-ARBA"/>
</dbReference>
<comment type="subcellular location">
    <subcellularLocation>
        <location evidence="2 10">Cytoplasm</location>
    </subcellularLocation>
</comment>
<dbReference type="FunFam" id="3.60.20.10:FF:000006">
    <property type="entry name" value="Glutamine--fructose-6-phosphate aminotransferase [isomerizing]"/>
    <property type="match status" value="1"/>
</dbReference>
<dbReference type="Gene3D" id="3.40.50.10490">
    <property type="entry name" value="Glucose-6-phosphate isomerase like protein, domain 1"/>
    <property type="match status" value="2"/>
</dbReference>
<evidence type="ECO:0000313" key="13">
    <source>
        <dbReference type="EMBL" id="ABI25804.1"/>
    </source>
</evidence>
<comment type="function">
    <text evidence="10">Catalyzes the first step in hexosamine metabolism, converting fructose-6P into glucosamine-6P using glutamine as a nitrogen source.</text>
</comment>
<keyword evidence="5 10" id="KW-0963">Cytoplasm</keyword>
<dbReference type="GO" id="GO:0004360">
    <property type="term" value="F:glutamine-fructose-6-phosphate transaminase (isomerizing) activity"/>
    <property type="evidence" value="ECO:0007669"/>
    <property type="project" value="UniProtKB-UniRule"/>
</dbReference>
<name>Q0I5E6_HISS1</name>
<dbReference type="Pfam" id="PF01380">
    <property type="entry name" value="SIS"/>
    <property type="match status" value="2"/>
</dbReference>
<evidence type="ECO:0000256" key="4">
    <source>
        <dbReference type="ARBA" id="ARBA00016090"/>
    </source>
</evidence>
<feature type="initiator methionine" description="Removed" evidence="10">
    <location>
        <position position="1"/>
    </location>
</feature>
<evidence type="ECO:0000256" key="9">
    <source>
        <dbReference type="ARBA" id="ARBA00022962"/>
    </source>
</evidence>
<dbReference type="HAMAP" id="MF_00164">
    <property type="entry name" value="GlmS"/>
    <property type="match status" value="1"/>
</dbReference>
<dbReference type="NCBIfam" id="TIGR01135">
    <property type="entry name" value="glmS"/>
    <property type="match status" value="1"/>
</dbReference>
<dbReference type="InterPro" id="IPR047084">
    <property type="entry name" value="GFAT_N"/>
</dbReference>
<sequence length="610" mass="67593">MCGIVGAVAQRDVAKILIDGLYRLEYRGYDSAGVAILNEQRHVQIVRRVGKVQALDDAIEKQQLSGGTGIAHTRWATHGEPSEINAHPHCSGKIVVVHNGIIENYQELQEVLQQRGYIFQSQTDTEVIAHLVEWELRSANTLLEAVQKAIAQLRGAYGTVVMNQDEPEHLIVARSGSPLVIGLGIGENFLASDPLALLNVTHRFIYLEEGDVAEITCHSVDIFDFNGKQVERAVHKNNFETDVIDKGPYRHYMQKEIFEQPQAIMNTLDGRILNGQVNIEAIAPNAEEILRQVEHIQIVACGTSYNAGMVARYWFESIARVSCDVEIASEFRYRKSVTRPNSLFITLSQSGETADTLAALRLAKQSGYMSAMTICNVASSSLVRESDFAFMTRAGVEIGVASTKAFTTQLTCLLLLNVVLGRIKGSINVEQERNIIQSLQRLPAQVESALVFDKQIQKLSEDFAEKHHTLFLGRGEYYPIAMESALKLKEISYIHAEAYAAGELKHGPLALIDGDMPVIVVAPENDLLEKVKSNIEEVRARGGRLYIFADHEFGFGNSDSFKTLVLPKVDAITAPIFYTVPLQLLSYYIALIKGTDVDQPRNLAKAVTVE</sequence>
<dbReference type="GO" id="GO:0005829">
    <property type="term" value="C:cytosol"/>
    <property type="evidence" value="ECO:0007669"/>
    <property type="project" value="TreeGrafter"/>
</dbReference>
<evidence type="ECO:0000256" key="8">
    <source>
        <dbReference type="ARBA" id="ARBA00022737"/>
    </source>
</evidence>
<dbReference type="SUPFAM" id="SSF53697">
    <property type="entry name" value="SIS domain"/>
    <property type="match status" value="1"/>
</dbReference>
<protein>
    <recommendedName>
        <fullName evidence="4 10">Glutamine--fructose-6-phosphate aminotransferase [isomerizing]</fullName>
        <ecNumber evidence="3 10">2.6.1.16</ecNumber>
    </recommendedName>
    <alternativeName>
        <fullName evidence="10">D-fructose-6-phosphate amidotransferase</fullName>
    </alternativeName>
    <alternativeName>
        <fullName evidence="10">GFAT</fullName>
    </alternativeName>
    <alternativeName>
        <fullName evidence="10">Glucosamine-6-phosphate synthase</fullName>
    </alternativeName>
    <alternativeName>
        <fullName evidence="10">Hexosephosphate aminotransferase</fullName>
    </alternativeName>
    <alternativeName>
        <fullName evidence="10">L-glutamine--D-fructose-6-phosphate amidotransferase</fullName>
    </alternativeName>
</protein>
<dbReference type="InterPro" id="IPR029055">
    <property type="entry name" value="Ntn_hydrolases_N"/>
</dbReference>
<evidence type="ECO:0000256" key="6">
    <source>
        <dbReference type="ARBA" id="ARBA00022576"/>
    </source>
</evidence>
<evidence type="ECO:0000256" key="2">
    <source>
        <dbReference type="ARBA" id="ARBA00004496"/>
    </source>
</evidence>
<dbReference type="AlphaFoldDB" id="Q0I5E6"/>
<evidence type="ECO:0000256" key="5">
    <source>
        <dbReference type="ARBA" id="ARBA00022490"/>
    </source>
</evidence>
<feature type="domain" description="Glutamine amidotransferase type-2" evidence="11">
    <location>
        <begin position="2"/>
        <end position="218"/>
    </location>
</feature>
<dbReference type="PANTHER" id="PTHR10937:SF0">
    <property type="entry name" value="GLUTAMINE--FRUCTOSE-6-PHOSPHATE TRANSAMINASE (ISOMERIZING)"/>
    <property type="match status" value="1"/>
</dbReference>
<dbReference type="InterPro" id="IPR046348">
    <property type="entry name" value="SIS_dom_sf"/>
</dbReference>